<organism evidence="2 3">
    <name type="scientific">Pseudomonas fluorescens</name>
    <dbReference type="NCBI Taxonomy" id="294"/>
    <lineage>
        <taxon>Bacteria</taxon>
        <taxon>Pseudomonadati</taxon>
        <taxon>Pseudomonadota</taxon>
        <taxon>Gammaproteobacteria</taxon>
        <taxon>Pseudomonadales</taxon>
        <taxon>Pseudomonadaceae</taxon>
        <taxon>Pseudomonas</taxon>
    </lineage>
</organism>
<dbReference type="Proteomes" id="UP000326018">
    <property type="component" value="Unassembled WGS sequence"/>
</dbReference>
<name>A0A5E7DKX5_PSEFL</name>
<evidence type="ECO:0000313" key="3">
    <source>
        <dbReference type="Proteomes" id="UP000326018"/>
    </source>
</evidence>
<sequence>MDWRSRFLHLVIASLMPRYITDNESTSDDQVANTFKPKDQSSPENATTGIVRFINTLPARTEYSGNPWLRITS</sequence>
<accession>A0A5E7DKX5</accession>
<evidence type="ECO:0000313" key="2">
    <source>
        <dbReference type="EMBL" id="VVO07962.1"/>
    </source>
</evidence>
<proteinExistence type="predicted"/>
<evidence type="ECO:0000256" key="1">
    <source>
        <dbReference type="SAM" id="MobiDB-lite"/>
    </source>
</evidence>
<protein>
    <submittedName>
        <fullName evidence="2">Uncharacterized protein</fullName>
    </submittedName>
</protein>
<reference evidence="2 3" key="1">
    <citation type="submission" date="2019-09" db="EMBL/GenBank/DDBJ databases">
        <authorList>
            <person name="Chandra G."/>
            <person name="Truman W A."/>
        </authorList>
    </citation>
    <scope>NUCLEOTIDE SEQUENCE [LARGE SCALE GENOMIC DNA]</scope>
    <source>
        <strain evidence="2">PS712</strain>
    </source>
</reference>
<gene>
    <name evidence="2" type="ORF">PS712_03219</name>
</gene>
<dbReference type="AlphaFoldDB" id="A0A5E7DKX5"/>
<dbReference type="EMBL" id="CABVIB010000015">
    <property type="protein sequence ID" value="VVO07962.1"/>
    <property type="molecule type" value="Genomic_DNA"/>
</dbReference>
<feature type="region of interest" description="Disordered" evidence="1">
    <location>
        <begin position="25"/>
        <end position="47"/>
    </location>
</feature>